<reference evidence="1 2" key="1">
    <citation type="submission" date="2016-11" db="EMBL/GenBank/DDBJ databases">
        <authorList>
            <person name="Jaros S."/>
            <person name="Januszkiewicz K."/>
            <person name="Wedrychowicz H."/>
        </authorList>
    </citation>
    <scope>NUCLEOTIDE SEQUENCE [LARGE SCALE GENOMIC DNA]</scope>
    <source>
        <strain evidence="1 2">DSM 25479</strain>
    </source>
</reference>
<dbReference type="Proteomes" id="UP000184335">
    <property type="component" value="Unassembled WGS sequence"/>
</dbReference>
<accession>A0A1M6CX70</accession>
<sequence>MPVFVHCSAAKNRECFNGSVLANNGKKQIKKPALYVENRFYCIEILKD</sequence>
<evidence type="ECO:0000313" key="2">
    <source>
        <dbReference type="Proteomes" id="UP000184335"/>
    </source>
</evidence>
<evidence type="ECO:0000313" key="1">
    <source>
        <dbReference type="EMBL" id="SHI65587.1"/>
    </source>
</evidence>
<protein>
    <submittedName>
        <fullName evidence="1">Uncharacterized protein</fullName>
    </submittedName>
</protein>
<gene>
    <name evidence="1" type="ORF">SAMN05443429_10342</name>
</gene>
<dbReference type="AlphaFoldDB" id="A0A1M6CX70"/>
<proteinExistence type="predicted"/>
<name>A0A1M6CX70_9FLAO</name>
<dbReference type="EMBL" id="FQYI01000003">
    <property type="protein sequence ID" value="SHI65587.1"/>
    <property type="molecule type" value="Genomic_DNA"/>
</dbReference>
<keyword evidence="2" id="KW-1185">Reference proteome</keyword>
<organism evidence="1 2">
    <name type="scientific">Cruoricaptor ignavus</name>
    <dbReference type="NCBI Taxonomy" id="1118202"/>
    <lineage>
        <taxon>Bacteria</taxon>
        <taxon>Pseudomonadati</taxon>
        <taxon>Bacteroidota</taxon>
        <taxon>Flavobacteriia</taxon>
        <taxon>Flavobacteriales</taxon>
        <taxon>Weeksellaceae</taxon>
        <taxon>Cruoricaptor</taxon>
    </lineage>
</organism>